<feature type="transmembrane region" description="Helical" evidence="1">
    <location>
        <begin position="111"/>
        <end position="137"/>
    </location>
</feature>
<keyword evidence="3" id="KW-1185">Reference proteome</keyword>
<proteinExistence type="predicted"/>
<accession>A0A8J3W2Z4</accession>
<keyword evidence="1" id="KW-0812">Transmembrane</keyword>
<evidence type="ECO:0000313" key="2">
    <source>
        <dbReference type="EMBL" id="GIH73775.1"/>
    </source>
</evidence>
<dbReference type="EMBL" id="BOOH01000001">
    <property type="protein sequence ID" value="GIH73775.1"/>
    <property type="molecule type" value="Genomic_DNA"/>
</dbReference>
<sequence length="347" mass="37068">MIWLTWRQLRGAAVMTAILLGLLAAVLVPTGSQLAADYTGGLAACIRGDDCVGFYDQLFDDYEIPFLASILVVLILPAMIGLFWGAPLITRELEADTHLLVWNQSITRTRWLAVKLGFTGLIAVAAAGTAGLAVTWWSGPLDQSAPEGFALMDPLVFSARGIAPLGYAAFAFALGVTVGMLVRRTLPAMALTLVAFAAVQLAMPLLVRPHLIPPVTSAFELGRENVDGFGINRDGTFDVRIKAAIPGHTGAWVLSSELVDPSGRTIAVSGQDGRITGVSTTSGACAPAAGSPDGCPAEVNRLGYRQKATYQPLERFWPLQWIETGIYALLTAGLTGLCFRWIRRRLS</sequence>
<keyword evidence="1" id="KW-0472">Membrane</keyword>
<evidence type="ECO:0000313" key="3">
    <source>
        <dbReference type="Proteomes" id="UP000616724"/>
    </source>
</evidence>
<comment type="caution">
    <text evidence="2">The sequence shown here is derived from an EMBL/GenBank/DDBJ whole genome shotgun (WGS) entry which is preliminary data.</text>
</comment>
<keyword evidence="1" id="KW-1133">Transmembrane helix</keyword>
<dbReference type="SUPFAM" id="SSF50952">
    <property type="entry name" value="Soluble quinoprotein glucose dehydrogenase"/>
    <property type="match status" value="1"/>
</dbReference>
<name>A0A8J3W2Z4_9ACTN</name>
<feature type="transmembrane region" description="Helical" evidence="1">
    <location>
        <begin position="324"/>
        <end position="342"/>
    </location>
</feature>
<dbReference type="InterPro" id="IPR011041">
    <property type="entry name" value="Quinoprot_gluc/sorb_DH_b-prop"/>
</dbReference>
<dbReference type="AlphaFoldDB" id="A0A8J3W2Z4"/>
<gene>
    <name evidence="2" type="ORF">Plo01_02040</name>
</gene>
<feature type="transmembrane region" description="Helical" evidence="1">
    <location>
        <begin position="188"/>
        <end position="207"/>
    </location>
</feature>
<feature type="transmembrane region" description="Helical" evidence="1">
    <location>
        <begin position="64"/>
        <end position="90"/>
    </location>
</feature>
<dbReference type="RefSeq" id="WP_203888519.1">
    <property type="nucleotide sequence ID" value="NZ_BOOH01000001.1"/>
</dbReference>
<protein>
    <submittedName>
        <fullName evidence="2">Transporter</fullName>
    </submittedName>
</protein>
<evidence type="ECO:0000256" key="1">
    <source>
        <dbReference type="SAM" id="Phobius"/>
    </source>
</evidence>
<dbReference type="Proteomes" id="UP000616724">
    <property type="component" value="Unassembled WGS sequence"/>
</dbReference>
<reference evidence="2 3" key="1">
    <citation type="submission" date="2021-01" db="EMBL/GenBank/DDBJ databases">
        <title>Whole genome shotgun sequence of Planobispora longispora NBRC 13918.</title>
        <authorList>
            <person name="Komaki H."/>
            <person name="Tamura T."/>
        </authorList>
    </citation>
    <scope>NUCLEOTIDE SEQUENCE [LARGE SCALE GENOMIC DNA]</scope>
    <source>
        <strain evidence="2 3">NBRC 13918</strain>
    </source>
</reference>
<organism evidence="2 3">
    <name type="scientific">Planobispora longispora</name>
    <dbReference type="NCBI Taxonomy" id="28887"/>
    <lineage>
        <taxon>Bacteria</taxon>
        <taxon>Bacillati</taxon>
        <taxon>Actinomycetota</taxon>
        <taxon>Actinomycetes</taxon>
        <taxon>Streptosporangiales</taxon>
        <taxon>Streptosporangiaceae</taxon>
        <taxon>Planobispora</taxon>
    </lineage>
</organism>
<feature type="transmembrane region" description="Helical" evidence="1">
    <location>
        <begin position="157"/>
        <end position="181"/>
    </location>
</feature>